<dbReference type="RefSeq" id="WP_134491402.1">
    <property type="nucleotide sequence ID" value="NZ_SOEZ01000059.1"/>
</dbReference>
<evidence type="ECO:0000313" key="3">
    <source>
        <dbReference type="Proteomes" id="UP000297866"/>
    </source>
</evidence>
<dbReference type="EMBL" id="SOEZ01000059">
    <property type="protein sequence ID" value="TFB48980.1"/>
    <property type="molecule type" value="Genomic_DNA"/>
</dbReference>
<dbReference type="OrthoDB" id="5120536at2"/>
<dbReference type="Proteomes" id="UP000297866">
    <property type="component" value="Unassembled WGS sequence"/>
</dbReference>
<keyword evidence="1" id="KW-0472">Membrane</keyword>
<organism evidence="2 3">
    <name type="scientific">Cryobacterium tagatosivorans</name>
    <dbReference type="NCBI Taxonomy" id="1259199"/>
    <lineage>
        <taxon>Bacteria</taxon>
        <taxon>Bacillati</taxon>
        <taxon>Actinomycetota</taxon>
        <taxon>Actinomycetes</taxon>
        <taxon>Micrococcales</taxon>
        <taxon>Microbacteriaceae</taxon>
        <taxon>Cryobacterium</taxon>
    </lineage>
</organism>
<feature type="transmembrane region" description="Helical" evidence="1">
    <location>
        <begin position="33"/>
        <end position="52"/>
    </location>
</feature>
<dbReference type="AlphaFoldDB" id="A0A4R8UE63"/>
<evidence type="ECO:0000256" key="1">
    <source>
        <dbReference type="SAM" id="Phobius"/>
    </source>
</evidence>
<keyword evidence="1" id="KW-0812">Transmembrane</keyword>
<comment type="caution">
    <text evidence="2">The sequence shown here is derived from an EMBL/GenBank/DDBJ whole genome shotgun (WGS) entry which is preliminary data.</text>
</comment>
<protein>
    <submittedName>
        <fullName evidence="2">Uncharacterized protein</fullName>
    </submittedName>
</protein>
<evidence type="ECO:0000313" key="2">
    <source>
        <dbReference type="EMBL" id="TFB48980.1"/>
    </source>
</evidence>
<keyword evidence="1" id="KW-1133">Transmembrane helix</keyword>
<reference evidence="2 3" key="1">
    <citation type="submission" date="2019-03" db="EMBL/GenBank/DDBJ databases">
        <title>Genomics of glacier-inhabiting Cryobacterium strains.</title>
        <authorList>
            <person name="Liu Q."/>
            <person name="Xin Y.-H."/>
        </authorList>
    </citation>
    <scope>NUCLEOTIDE SEQUENCE [LARGE SCALE GENOMIC DNA]</scope>
    <source>
        <strain evidence="2 3">Sr47</strain>
    </source>
</reference>
<accession>A0A4R8UE63</accession>
<proteinExistence type="predicted"/>
<sequence>MRKYIFNGAMLGVIMGGWSIFQATRNGPRDWRLVLMWLGWALSAVAAIDTVVEQARAHKIEA</sequence>
<name>A0A4R8UE63_9MICO</name>
<feature type="transmembrane region" description="Helical" evidence="1">
    <location>
        <begin position="5"/>
        <end position="21"/>
    </location>
</feature>
<gene>
    <name evidence="2" type="ORF">E3O23_12220</name>
</gene>
<keyword evidence="3" id="KW-1185">Reference proteome</keyword>